<accession>A0A9N9SHP2</accession>
<reference evidence="2" key="1">
    <citation type="submission" date="2022-01" db="EMBL/GenBank/DDBJ databases">
        <authorList>
            <person name="King R."/>
        </authorList>
    </citation>
    <scope>NUCLEOTIDE SEQUENCE</scope>
</reference>
<sequence length="406" mass="47515">MEIADTDIPSIQMGARSVPKTPTIVRRIEDFEIESDFENSKKRAVTSQSRIMISPDVRVSEGKEIIRYYKKNNCLNDTYRKKLVNISVDYLIGFFDRNSMPSTYSREELARSIVVVFPKLKDPDSPKGYEAFYEPATQKGFITTRLRTIFRKKNADVESRRNTGRQSDEFEKSSQHVDEQENLVETMKYKDGSNDAAEIHEITKKTFWYRRKTGCDYNKYPRFFDTKGLISLEFKLMYPDAKKLSDTFPIYINKIFEVYHHTLHSKSEEITNDMGDNAWSKLVRAFFCILHILPPAVRGRNRETAISAQRHFIQFQKSEVPLAEVMKTKTSEHPFLLAVGQSKRYCEKYYLVCYDNIIPISNVTYGEQNFLTAVDILIKTHFVSNIEYNMNLRTFFDFISRLSSMR</sequence>
<protein>
    <submittedName>
        <fullName evidence="2">Uncharacterized protein</fullName>
    </submittedName>
</protein>
<keyword evidence="3" id="KW-1185">Reference proteome</keyword>
<dbReference type="PANTHER" id="PTHR31025">
    <property type="entry name" value="SI:CH211-196P9.1-RELATED"/>
    <property type="match status" value="1"/>
</dbReference>
<dbReference type="OrthoDB" id="6781906at2759"/>
<dbReference type="PANTHER" id="PTHR31025:SF29">
    <property type="entry name" value="SI:CH211-196P9.1"/>
    <property type="match status" value="1"/>
</dbReference>
<dbReference type="Proteomes" id="UP001153737">
    <property type="component" value="Chromosome 2"/>
</dbReference>
<dbReference type="AlphaFoldDB" id="A0A9N9SHP2"/>
<evidence type="ECO:0000313" key="3">
    <source>
        <dbReference type="Proteomes" id="UP001153737"/>
    </source>
</evidence>
<evidence type="ECO:0000256" key="1">
    <source>
        <dbReference type="SAM" id="MobiDB-lite"/>
    </source>
</evidence>
<evidence type="ECO:0000313" key="2">
    <source>
        <dbReference type="EMBL" id="CAG9818625.1"/>
    </source>
</evidence>
<reference evidence="2" key="2">
    <citation type="submission" date="2022-10" db="EMBL/GenBank/DDBJ databases">
        <authorList>
            <consortium name="ENA_rothamsted_submissions"/>
            <consortium name="culmorum"/>
            <person name="King R."/>
        </authorList>
    </citation>
    <scope>NUCLEOTIDE SEQUENCE</scope>
</reference>
<feature type="region of interest" description="Disordered" evidence="1">
    <location>
        <begin position="157"/>
        <end position="177"/>
    </location>
</feature>
<proteinExistence type="predicted"/>
<gene>
    <name evidence="2" type="ORF">PHAECO_LOCUS6708</name>
</gene>
<organism evidence="2 3">
    <name type="scientific">Phaedon cochleariae</name>
    <name type="common">Mustard beetle</name>
    <dbReference type="NCBI Taxonomy" id="80249"/>
    <lineage>
        <taxon>Eukaryota</taxon>
        <taxon>Metazoa</taxon>
        <taxon>Ecdysozoa</taxon>
        <taxon>Arthropoda</taxon>
        <taxon>Hexapoda</taxon>
        <taxon>Insecta</taxon>
        <taxon>Pterygota</taxon>
        <taxon>Neoptera</taxon>
        <taxon>Endopterygota</taxon>
        <taxon>Coleoptera</taxon>
        <taxon>Polyphaga</taxon>
        <taxon>Cucujiformia</taxon>
        <taxon>Chrysomeloidea</taxon>
        <taxon>Chrysomelidae</taxon>
        <taxon>Chrysomelinae</taxon>
        <taxon>Chrysomelini</taxon>
        <taxon>Phaedon</taxon>
    </lineage>
</organism>
<dbReference type="EMBL" id="OU896708">
    <property type="protein sequence ID" value="CAG9818625.1"/>
    <property type="molecule type" value="Genomic_DNA"/>
</dbReference>
<name>A0A9N9SHP2_PHACE</name>